<name>A0A8H6XYP8_9AGAR</name>
<comment type="caution">
    <text evidence="1">The sequence shown here is derived from an EMBL/GenBank/DDBJ whole genome shotgun (WGS) entry which is preliminary data.</text>
</comment>
<dbReference type="AlphaFoldDB" id="A0A8H6XYP8"/>
<dbReference type="EMBL" id="JACAZH010000016">
    <property type="protein sequence ID" value="KAF7349547.1"/>
    <property type="molecule type" value="Genomic_DNA"/>
</dbReference>
<reference evidence="1" key="1">
    <citation type="submission" date="2020-05" db="EMBL/GenBank/DDBJ databases">
        <title>Mycena genomes resolve the evolution of fungal bioluminescence.</title>
        <authorList>
            <person name="Tsai I.J."/>
        </authorList>
    </citation>
    <scope>NUCLEOTIDE SEQUENCE</scope>
    <source>
        <strain evidence="1">160909Yilan</strain>
    </source>
</reference>
<proteinExistence type="predicted"/>
<evidence type="ECO:0000313" key="1">
    <source>
        <dbReference type="EMBL" id="KAF7349547.1"/>
    </source>
</evidence>
<sequence>MLPSDRIQLQEAAKTMDPAKLRQIINAQMPSIPNTFQAYKQAVQNLYHQAPQDEEALQQSLIMYRLGSDITNKNPVQVKEDSLQSGQPGVSEKSSL</sequence>
<dbReference type="Proteomes" id="UP000623467">
    <property type="component" value="Unassembled WGS sequence"/>
</dbReference>
<accession>A0A8H6XYP8</accession>
<keyword evidence="2" id="KW-1185">Reference proteome</keyword>
<evidence type="ECO:0000313" key="2">
    <source>
        <dbReference type="Proteomes" id="UP000623467"/>
    </source>
</evidence>
<gene>
    <name evidence="1" type="ORF">MSAN_01745100</name>
</gene>
<organism evidence="1 2">
    <name type="scientific">Mycena sanguinolenta</name>
    <dbReference type="NCBI Taxonomy" id="230812"/>
    <lineage>
        <taxon>Eukaryota</taxon>
        <taxon>Fungi</taxon>
        <taxon>Dikarya</taxon>
        <taxon>Basidiomycota</taxon>
        <taxon>Agaricomycotina</taxon>
        <taxon>Agaricomycetes</taxon>
        <taxon>Agaricomycetidae</taxon>
        <taxon>Agaricales</taxon>
        <taxon>Marasmiineae</taxon>
        <taxon>Mycenaceae</taxon>
        <taxon>Mycena</taxon>
    </lineage>
</organism>
<protein>
    <submittedName>
        <fullName evidence="1">Uncharacterized protein</fullName>
    </submittedName>
</protein>